<dbReference type="Proteomes" id="UP000201248">
    <property type="component" value="Segment"/>
</dbReference>
<evidence type="ECO:0000313" key="2">
    <source>
        <dbReference type="Proteomes" id="UP000201248"/>
    </source>
</evidence>
<name>A0A142K8B2_9CAUD</name>
<dbReference type="RefSeq" id="YP_009301003.1">
    <property type="nucleotide sequence ID" value="NC_031229.1"/>
</dbReference>
<dbReference type="EMBL" id="KU963245">
    <property type="protein sequence ID" value="AMS02345.1"/>
    <property type="molecule type" value="Genomic_DNA"/>
</dbReference>
<protein>
    <submittedName>
        <fullName evidence="1">Uncharacterized protein</fullName>
    </submittedName>
</protein>
<dbReference type="KEGG" id="vg:29124655"/>
<proteinExistence type="predicted"/>
<reference evidence="2" key="1">
    <citation type="submission" date="2016-06" db="EMBL/GenBank/DDBJ databases">
        <authorList>
            <person name="Kjaerup R.B."/>
            <person name="Dalgaard T.S."/>
            <person name="Juul-Madsen H.R."/>
        </authorList>
    </citation>
    <scope>NUCLEOTIDE SEQUENCE [LARGE SCALE GENOMIC DNA]</scope>
</reference>
<gene>
    <name evidence="1" type="primary">53</name>
    <name evidence="1" type="ORF">SEA_HOTOROBO_53</name>
</gene>
<sequence length="51" mass="5840">MSNEDEFEQRVREIALNMPDEYPQGYARFLAEKEVNSGIPEHRGSGTESQP</sequence>
<dbReference type="GeneID" id="29124655"/>
<evidence type="ECO:0000313" key="1">
    <source>
        <dbReference type="EMBL" id="AMS02345.1"/>
    </source>
</evidence>
<organism evidence="1 2">
    <name type="scientific">Gordonia phage Hotorobo</name>
    <dbReference type="NCBI Taxonomy" id="1821554"/>
    <lineage>
        <taxon>Viruses</taxon>
        <taxon>Duplodnaviria</taxon>
        <taxon>Heunggongvirae</taxon>
        <taxon>Uroviricota</taxon>
        <taxon>Caudoviricetes</taxon>
        <taxon>Montyvirus</taxon>
        <taxon>Montyvirus monty</taxon>
    </lineage>
</organism>
<accession>A0A142K8B2</accession>